<proteinExistence type="predicted"/>
<comment type="caution">
    <text evidence="2">The sequence shown here is derived from an EMBL/GenBank/DDBJ whole genome shotgun (WGS) entry which is preliminary data.</text>
</comment>
<dbReference type="AlphaFoldDB" id="A0AAN3A920"/>
<evidence type="ECO:0000313" key="2">
    <source>
        <dbReference type="EMBL" id="EDO11912.1"/>
    </source>
</evidence>
<keyword evidence="1" id="KW-0472">Membrane</keyword>
<reference evidence="3" key="2">
    <citation type="submission" date="2007-04" db="EMBL/GenBank/DDBJ databases">
        <title>Draft genome sequence of Bacteroides ovatus (ATCC 8483).</title>
        <authorList>
            <person name="Sudarsanam P."/>
            <person name="Ley R."/>
            <person name="Guruge J."/>
            <person name="Turnbaugh P.J."/>
            <person name="Mahowald M."/>
            <person name="Liep D."/>
            <person name="Gordon J."/>
        </authorList>
    </citation>
    <scope>NUCLEOTIDE SEQUENCE [LARGE SCALE GENOMIC DNA]</scope>
    <source>
        <strain evidence="3">ATCC 8483 / DSM 1896 / JCM 5824 / BCRC 10623 / CCUG 4943 / NCTC 11153</strain>
    </source>
</reference>
<sequence>MFYISGAKLQQKNEIIIVCGVIILLFYANWELYKDGCES</sequence>
<organism evidence="2 3">
    <name type="scientific">Bacteroides ovatus (strain ATCC 8483 / DSM 1896 / JCM 5824 / BCRC 10623 / CCUG 4943 / NCTC 11153)</name>
    <dbReference type="NCBI Taxonomy" id="411476"/>
    <lineage>
        <taxon>Bacteria</taxon>
        <taxon>Pseudomonadati</taxon>
        <taxon>Bacteroidota</taxon>
        <taxon>Bacteroidia</taxon>
        <taxon>Bacteroidales</taxon>
        <taxon>Bacteroidaceae</taxon>
        <taxon>Bacteroides</taxon>
    </lineage>
</organism>
<evidence type="ECO:0000313" key="3">
    <source>
        <dbReference type="Proteomes" id="UP000005475"/>
    </source>
</evidence>
<evidence type="ECO:0000256" key="1">
    <source>
        <dbReference type="SAM" id="Phobius"/>
    </source>
</evidence>
<keyword evidence="1" id="KW-0812">Transmembrane</keyword>
<feature type="transmembrane region" description="Helical" evidence="1">
    <location>
        <begin position="12"/>
        <end position="30"/>
    </location>
</feature>
<dbReference type="EMBL" id="AAXF02000048">
    <property type="protein sequence ID" value="EDO11912.1"/>
    <property type="molecule type" value="Genomic_DNA"/>
</dbReference>
<keyword evidence="1" id="KW-1133">Transmembrane helix</keyword>
<reference evidence="2 3" key="1">
    <citation type="submission" date="2007-03" db="EMBL/GenBank/DDBJ databases">
        <authorList>
            <person name="Fulton L."/>
            <person name="Clifton S."/>
            <person name="Fulton B."/>
            <person name="Xu J."/>
            <person name="Minx P."/>
            <person name="Pepin K.H."/>
            <person name="Johnson M."/>
            <person name="Thiruvilangam P."/>
            <person name="Bhonagiri V."/>
            <person name="Nash W.E."/>
            <person name="Mardis E.R."/>
            <person name="Wilson R.K."/>
        </authorList>
    </citation>
    <scope>NUCLEOTIDE SEQUENCE [LARGE SCALE GENOMIC DNA]</scope>
    <source>
        <strain evidence="3">ATCC 8483 / DSM 1896 / JCM 5824 / BCRC 10623 / CCUG 4943 / NCTC 11153</strain>
    </source>
</reference>
<accession>A0AAN3A920</accession>
<protein>
    <submittedName>
        <fullName evidence="2">Uncharacterized protein</fullName>
    </submittedName>
</protein>
<name>A0AAN3A920_BACO1</name>
<dbReference type="Proteomes" id="UP000005475">
    <property type="component" value="Unassembled WGS sequence"/>
</dbReference>
<gene>
    <name evidence="2" type="ORF">BACOVA_02412</name>
</gene>